<dbReference type="Proteomes" id="UP000078237">
    <property type="component" value="Unassembled WGS sequence"/>
</dbReference>
<gene>
    <name evidence="4" type="ORF">MMYC01_204090</name>
    <name evidence="3" type="ORF">MMYC01_204804</name>
</gene>
<dbReference type="EMBL" id="LCTW02000146">
    <property type="protein sequence ID" value="KXX77789.1"/>
    <property type="molecule type" value="Genomic_DNA"/>
</dbReference>
<reference evidence="3" key="2">
    <citation type="submission" date="2015-06" db="EMBL/GenBank/DDBJ databases">
        <authorList>
            <person name="Hoefler B.C."/>
            <person name="Straight P.D."/>
        </authorList>
    </citation>
    <scope>NUCLEOTIDE SEQUENCE [LARGE SCALE GENOMIC DNA]</scope>
    <source>
        <strain evidence="3">Mm55</strain>
    </source>
</reference>
<dbReference type="InterPro" id="IPR055647">
    <property type="entry name" value="DUF7223"/>
</dbReference>
<dbReference type="EMBL" id="LCTW02000042">
    <property type="protein sequence ID" value="KXX81107.1"/>
    <property type="molecule type" value="Genomic_DNA"/>
</dbReference>
<dbReference type="VEuPathDB" id="FungiDB:MMYC01_204804"/>
<dbReference type="VEuPathDB" id="FungiDB:MMYC01_204090"/>
<feature type="domain" description="DUF7029" evidence="1">
    <location>
        <begin position="107"/>
        <end position="211"/>
    </location>
</feature>
<sequence>MVRPDFLLAAALAASTQVQARTIERLGSRRLGGIRNPISTRETRYVGRDTPVAPAPSDPIILQPLRIPRSGNSKRDRRAALELKTAETLYWGGQDGTVAKLTIETLDGTENIVNLEMIDDMVRQVSCPSTEGEFKITFAEEADFDDAEDIWQWVNQEADNHFLLLVGAGTCGWNTERLVYNVTDLIYNDEAETAILEAKRTTWKLAAHTFDLTVGSAALPPSVAGKAHRRHPGIFDKVGDFFEDAGDKIADTAGDVADTVSSGVGNVVDTITGGAADAVDKVTDIVDNIDPAVSANPSFTIPLDANLTSKSLSFTLPGTSPSGGDTTVSATCLDCSTTGSLTLQAHFSARLFELTDAAVEVTLPDNGLAATALLGLTLRGDLVQPVSRSIPVFEFSPAGVSIPGVLTIGPTVGVSLGMELGGVRGSVTATLGARATVEGGSKARLDFLDENGTGKEGWGVDFEGEEFKVEAAIDARAGVFLRGTVGVEVSVLESGFAAELNANAPTLSATLKAATSTDCTVCGSFQNGVQGSLNLGTSIGVALTKKVAGTETPLWSLNFAEVNTPAIAQFCQGFGPQGDECLANSLLGSA</sequence>
<name>A0A175W2V9_9PEZI</name>
<protein>
    <submittedName>
        <fullName evidence="3">Uncharacterized protein</fullName>
    </submittedName>
</protein>
<proteinExistence type="predicted"/>
<evidence type="ECO:0000259" key="1">
    <source>
        <dbReference type="Pfam" id="PF22974"/>
    </source>
</evidence>
<dbReference type="OrthoDB" id="160645at2759"/>
<evidence type="ECO:0000313" key="3">
    <source>
        <dbReference type="EMBL" id="KXX77789.1"/>
    </source>
</evidence>
<comment type="caution">
    <text evidence="3">The sequence shown here is derived from an EMBL/GenBank/DDBJ whole genome shotgun (WGS) entry which is preliminary data.</text>
</comment>
<dbReference type="InterPro" id="IPR054293">
    <property type="entry name" value="DUF7029"/>
</dbReference>
<keyword evidence="5" id="KW-1185">Reference proteome</keyword>
<dbReference type="Pfam" id="PF22974">
    <property type="entry name" value="DUF7029"/>
    <property type="match status" value="1"/>
</dbReference>
<dbReference type="AlphaFoldDB" id="A0A175W2V9"/>
<evidence type="ECO:0000259" key="2">
    <source>
        <dbReference type="Pfam" id="PF23865"/>
    </source>
</evidence>
<reference evidence="3 5" key="3">
    <citation type="submission" date="2016-01" db="EMBL/GenBank/DDBJ databases">
        <title>Madurella mycetomatis genome sequencing.</title>
        <authorList>
            <person name="Van De Sande W."/>
        </authorList>
    </citation>
    <scope>NUCLEOTIDE SEQUENCE [LARGE SCALE GENOMIC DNA]</scope>
    <source>
        <strain evidence="3">Mm55</strain>
        <strain evidence="5">mm55</strain>
    </source>
</reference>
<evidence type="ECO:0000313" key="5">
    <source>
        <dbReference type="Proteomes" id="UP000078237"/>
    </source>
</evidence>
<feature type="domain" description="DUF7223" evidence="2">
    <location>
        <begin position="325"/>
        <end position="543"/>
    </location>
</feature>
<reference evidence="5" key="1">
    <citation type="submission" date="2015-06" db="EMBL/GenBank/DDBJ databases">
        <authorList>
            <person name="van de Sande W.W.J."/>
        </authorList>
    </citation>
    <scope>NUCLEOTIDE SEQUENCE [LARGE SCALE GENOMIC DNA]</scope>
    <source>
        <strain evidence="5">mm55</strain>
    </source>
</reference>
<accession>A0A175W2V9</accession>
<dbReference type="Pfam" id="PF23865">
    <property type="entry name" value="DUF7223"/>
    <property type="match status" value="1"/>
</dbReference>
<organism evidence="3 5">
    <name type="scientific">Madurella mycetomatis</name>
    <dbReference type="NCBI Taxonomy" id="100816"/>
    <lineage>
        <taxon>Eukaryota</taxon>
        <taxon>Fungi</taxon>
        <taxon>Dikarya</taxon>
        <taxon>Ascomycota</taxon>
        <taxon>Pezizomycotina</taxon>
        <taxon>Sordariomycetes</taxon>
        <taxon>Sordariomycetidae</taxon>
        <taxon>Sordariales</taxon>
        <taxon>Sordariales incertae sedis</taxon>
        <taxon>Madurella</taxon>
    </lineage>
</organism>
<evidence type="ECO:0000313" key="4">
    <source>
        <dbReference type="EMBL" id="KXX81107.1"/>
    </source>
</evidence>